<dbReference type="InterPro" id="IPR051311">
    <property type="entry name" value="DedA_domain"/>
</dbReference>
<name>A0AA94JCS5_9GAMM</name>
<gene>
    <name evidence="3" type="ORF">CWE23_07815</name>
</gene>
<evidence type="ECO:0000259" key="2">
    <source>
        <dbReference type="Pfam" id="PF09335"/>
    </source>
</evidence>
<dbReference type="EMBL" id="PIPS01000002">
    <property type="protein sequence ID" value="RUO43252.1"/>
    <property type="molecule type" value="Genomic_DNA"/>
</dbReference>
<evidence type="ECO:0000256" key="1">
    <source>
        <dbReference type="SAM" id="Phobius"/>
    </source>
</evidence>
<dbReference type="PANTHER" id="PTHR42709">
    <property type="entry name" value="ALKALINE PHOSPHATASE LIKE PROTEIN"/>
    <property type="match status" value="1"/>
</dbReference>
<sequence>MEFTEFINSLGYLGLFISALLAATVLPFSSEAVMLGLLQQQWNPLLLVLIAGSGNTLGSVINYALGYWANDGFLQRQSAQHQRRLARAERFFDRYGSWSMLFAWVPVIGDPLTLLAGLLRLRFVVFLVLVALGKFGRYAVLAYTFS</sequence>
<dbReference type="AlphaFoldDB" id="A0AA94JCS5"/>
<dbReference type="InterPro" id="IPR032816">
    <property type="entry name" value="VTT_dom"/>
</dbReference>
<reference evidence="4" key="1">
    <citation type="journal article" date="2018" name="Front. Microbiol.">
        <title>Genome-Based Analysis Reveals the Taxonomy and Diversity of the Family Idiomarinaceae.</title>
        <authorList>
            <person name="Liu Y."/>
            <person name="Lai Q."/>
            <person name="Shao Z."/>
        </authorList>
    </citation>
    <scope>NUCLEOTIDE SEQUENCE [LARGE SCALE GENOMIC DNA]</scope>
    <source>
        <strain evidence="4">SN-14</strain>
    </source>
</reference>
<feature type="transmembrane region" description="Helical" evidence="1">
    <location>
        <begin position="95"/>
        <end position="116"/>
    </location>
</feature>
<feature type="transmembrane region" description="Helical" evidence="1">
    <location>
        <begin position="123"/>
        <end position="145"/>
    </location>
</feature>
<keyword evidence="1" id="KW-0472">Membrane</keyword>
<protein>
    <recommendedName>
        <fullName evidence="2">VTT domain-containing protein</fullName>
    </recommendedName>
</protein>
<dbReference type="RefSeq" id="WP_126819941.1">
    <property type="nucleotide sequence ID" value="NZ_PIPS01000002.1"/>
</dbReference>
<comment type="caution">
    <text evidence="3">The sequence shown here is derived from an EMBL/GenBank/DDBJ whole genome shotgun (WGS) entry which is preliminary data.</text>
</comment>
<evidence type="ECO:0000313" key="3">
    <source>
        <dbReference type="EMBL" id="RUO43252.1"/>
    </source>
</evidence>
<feature type="transmembrane region" description="Helical" evidence="1">
    <location>
        <begin position="12"/>
        <end position="38"/>
    </location>
</feature>
<keyword evidence="1" id="KW-1133">Transmembrane helix</keyword>
<proteinExistence type="predicted"/>
<dbReference type="Proteomes" id="UP000286680">
    <property type="component" value="Unassembled WGS sequence"/>
</dbReference>
<dbReference type="PANTHER" id="PTHR42709:SF4">
    <property type="entry name" value="INNER MEMBRANE PROTEIN YQAA"/>
    <property type="match status" value="1"/>
</dbReference>
<evidence type="ECO:0000313" key="4">
    <source>
        <dbReference type="Proteomes" id="UP000286680"/>
    </source>
</evidence>
<keyword evidence="1" id="KW-0812">Transmembrane</keyword>
<organism evidence="3 4">
    <name type="scientific">Idiomarina aquatica</name>
    <dbReference type="NCBI Taxonomy" id="1327752"/>
    <lineage>
        <taxon>Bacteria</taxon>
        <taxon>Pseudomonadati</taxon>
        <taxon>Pseudomonadota</taxon>
        <taxon>Gammaproteobacteria</taxon>
        <taxon>Alteromonadales</taxon>
        <taxon>Idiomarinaceae</taxon>
        <taxon>Idiomarina</taxon>
    </lineage>
</organism>
<accession>A0AA94JCS5</accession>
<feature type="transmembrane region" description="Helical" evidence="1">
    <location>
        <begin position="45"/>
        <end position="65"/>
    </location>
</feature>
<keyword evidence="4" id="KW-1185">Reference proteome</keyword>
<feature type="domain" description="VTT" evidence="2">
    <location>
        <begin position="33"/>
        <end position="144"/>
    </location>
</feature>
<dbReference type="Pfam" id="PF09335">
    <property type="entry name" value="VTT_dom"/>
    <property type="match status" value="1"/>
</dbReference>
<dbReference type="GO" id="GO:0005886">
    <property type="term" value="C:plasma membrane"/>
    <property type="evidence" value="ECO:0007669"/>
    <property type="project" value="UniProtKB-ARBA"/>
</dbReference>